<dbReference type="Proteomes" id="UP000237246">
    <property type="component" value="Unassembled WGS sequence"/>
</dbReference>
<accession>A0A2P4SWT8</accession>
<evidence type="ECO:0000313" key="2">
    <source>
        <dbReference type="EMBL" id="POI28560.1"/>
    </source>
</evidence>
<proteinExistence type="predicted"/>
<feature type="domain" description="Rnh202 triple barrel" evidence="1">
    <location>
        <begin position="67"/>
        <end position="133"/>
    </location>
</feature>
<dbReference type="Gene3D" id="2.20.25.530">
    <property type="match status" value="1"/>
</dbReference>
<dbReference type="AlphaFoldDB" id="A0A2P4SWT8"/>
<dbReference type="PANTHER" id="PTHR13383">
    <property type="entry name" value="RIBONUCLEASE H2 SUBUNIT B"/>
    <property type="match status" value="1"/>
</dbReference>
<reference evidence="2 3" key="1">
    <citation type="submission" date="2018-01" db="EMBL/GenBank/DDBJ databases">
        <title>Comparison of the Chinese Bamboo Partridge and Red Junglefowl genome sequences highlights the importance of demography in genome evolution.</title>
        <authorList>
            <person name="Tiley G.P."/>
            <person name="Kimball R.T."/>
            <person name="Braun E.L."/>
            <person name="Burleigh J.G."/>
        </authorList>
    </citation>
    <scope>NUCLEOTIDE SEQUENCE [LARGE SCALE GENOMIC DNA]</scope>
    <source>
        <strain evidence="2">RTK389</strain>
        <tissue evidence="2">Blood</tissue>
    </source>
</reference>
<comment type="caution">
    <text evidence="2">The sequence shown here is derived from an EMBL/GenBank/DDBJ whole genome shotgun (WGS) entry which is preliminary data.</text>
</comment>
<dbReference type="GO" id="GO:0006401">
    <property type="term" value="P:RNA catabolic process"/>
    <property type="evidence" value="ECO:0007669"/>
    <property type="project" value="TreeGrafter"/>
</dbReference>
<sequence length="154" mass="17515">MKCFSVHKFITFSFPSTEAATDPPKTPDSEPMFTKLRNPSTGKFWNYVLGILLIFVKAYNTNQISFSTGEAALYLFNSGAQQLFEVKAFHEEYRSWFIGETVQQGVVLCLVVLTSLSYICPLDGRLLFVTPMDPLFLILHYLVKADKEPVKYIP</sequence>
<keyword evidence="3" id="KW-1185">Reference proteome</keyword>
<dbReference type="OrthoDB" id="29098at2759"/>
<dbReference type="InterPro" id="IPR040456">
    <property type="entry name" value="RNase_H2_suB"/>
</dbReference>
<evidence type="ECO:0000259" key="1">
    <source>
        <dbReference type="Pfam" id="PF17745"/>
    </source>
</evidence>
<gene>
    <name evidence="2" type="ORF">CIB84_007690</name>
</gene>
<dbReference type="EMBL" id="PPHD01018900">
    <property type="protein sequence ID" value="POI28560.1"/>
    <property type="molecule type" value="Genomic_DNA"/>
</dbReference>
<evidence type="ECO:0000313" key="3">
    <source>
        <dbReference type="Proteomes" id="UP000237246"/>
    </source>
</evidence>
<name>A0A2P4SWT8_BAMTH</name>
<protein>
    <recommendedName>
        <fullName evidence="1">Rnh202 triple barrel domain-containing protein</fullName>
    </recommendedName>
</protein>
<dbReference type="InterPro" id="IPR041195">
    <property type="entry name" value="Rnh202_N"/>
</dbReference>
<dbReference type="GO" id="GO:0005654">
    <property type="term" value="C:nucleoplasm"/>
    <property type="evidence" value="ECO:0007669"/>
    <property type="project" value="TreeGrafter"/>
</dbReference>
<dbReference type="GO" id="GO:0032299">
    <property type="term" value="C:ribonuclease H2 complex"/>
    <property type="evidence" value="ECO:0007669"/>
    <property type="project" value="InterPro"/>
</dbReference>
<dbReference type="Pfam" id="PF17745">
    <property type="entry name" value="Ydr279_N"/>
    <property type="match status" value="1"/>
</dbReference>
<organism evidence="2 3">
    <name type="scientific">Bambusicola thoracicus</name>
    <name type="common">Chinese bamboo-partridge</name>
    <name type="synonym">Perdix thoracica</name>
    <dbReference type="NCBI Taxonomy" id="9083"/>
    <lineage>
        <taxon>Eukaryota</taxon>
        <taxon>Metazoa</taxon>
        <taxon>Chordata</taxon>
        <taxon>Craniata</taxon>
        <taxon>Vertebrata</taxon>
        <taxon>Euteleostomi</taxon>
        <taxon>Archelosauria</taxon>
        <taxon>Archosauria</taxon>
        <taxon>Dinosauria</taxon>
        <taxon>Saurischia</taxon>
        <taxon>Theropoda</taxon>
        <taxon>Coelurosauria</taxon>
        <taxon>Aves</taxon>
        <taxon>Neognathae</taxon>
        <taxon>Galloanserae</taxon>
        <taxon>Galliformes</taxon>
        <taxon>Phasianidae</taxon>
        <taxon>Perdicinae</taxon>
        <taxon>Bambusicola</taxon>
    </lineage>
</organism>
<dbReference type="PANTHER" id="PTHR13383:SF11">
    <property type="entry name" value="RIBONUCLEASE H2 SUBUNIT B"/>
    <property type="match status" value="1"/>
</dbReference>